<proteinExistence type="predicted"/>
<dbReference type="PANTHER" id="PTHR43833">
    <property type="entry name" value="POTASSIUM CHANNEL PROTEIN 2-RELATED-RELATED"/>
    <property type="match status" value="1"/>
</dbReference>
<keyword evidence="3" id="KW-1185">Reference proteome</keyword>
<dbReference type="PROSITE" id="PS51201">
    <property type="entry name" value="RCK_N"/>
    <property type="match status" value="1"/>
</dbReference>
<dbReference type="GO" id="GO:0006813">
    <property type="term" value="P:potassium ion transport"/>
    <property type="evidence" value="ECO:0007669"/>
    <property type="project" value="InterPro"/>
</dbReference>
<dbReference type="Proteomes" id="UP000332487">
    <property type="component" value="Unassembled WGS sequence"/>
</dbReference>
<evidence type="ECO:0000259" key="1">
    <source>
        <dbReference type="PROSITE" id="PS51201"/>
    </source>
</evidence>
<dbReference type="Pfam" id="PF02254">
    <property type="entry name" value="TrkA_N"/>
    <property type="match status" value="1"/>
</dbReference>
<organism evidence="2 3">
    <name type="scientific">Candidatus Micrarchaeum acidiphilum ARMAN-2</name>
    <dbReference type="NCBI Taxonomy" id="425595"/>
    <lineage>
        <taxon>Archaea</taxon>
        <taxon>Candidatus Micrarchaeota</taxon>
        <taxon>Candidatus Micrarchaeia</taxon>
        <taxon>Candidatus Micrarchaeales</taxon>
        <taxon>Candidatus Micrarchaeaceae</taxon>
        <taxon>Candidatus Micrarchaeum</taxon>
    </lineage>
</organism>
<dbReference type="Gene3D" id="3.40.50.720">
    <property type="entry name" value="NAD(P)-binding Rossmann-like Domain"/>
    <property type="match status" value="1"/>
</dbReference>
<dbReference type="AlphaFoldDB" id="C7DGS3"/>
<dbReference type="InterPro" id="IPR036291">
    <property type="entry name" value="NAD(P)-bd_dom_sf"/>
</dbReference>
<accession>C7DGS3</accession>
<reference evidence="2 3" key="2">
    <citation type="journal article" date="2010" name="Proc. Natl. Acad. Sci. U.S.A.">
        <title>Enigmatic, ultrasmall, uncultivated Archaea.</title>
        <authorList>
            <person name="Baker B.J."/>
            <person name="Comolli L.R."/>
            <person name="Dick G.J."/>
            <person name="Hauser L.J."/>
            <person name="Hyatt D."/>
            <person name="Dill B.D."/>
            <person name="Land M.L."/>
            <person name="Verberkmoes N.C."/>
            <person name="Hettich R.L."/>
            <person name="Banfield J.F."/>
        </authorList>
    </citation>
    <scope>NUCLEOTIDE SEQUENCE [LARGE SCALE GENOMIC DNA]</scope>
    <source>
        <strain evidence="2">ARMAN-2</strain>
    </source>
</reference>
<dbReference type="SUPFAM" id="SSF51735">
    <property type="entry name" value="NAD(P)-binding Rossmann-fold domains"/>
    <property type="match status" value="1"/>
</dbReference>
<evidence type="ECO:0000313" key="2">
    <source>
        <dbReference type="EMBL" id="EET90244.1"/>
    </source>
</evidence>
<reference evidence="2 3" key="1">
    <citation type="journal article" date="2009" name="Genome Biol.">
        <title>Community-wide analysis of microbial genome sequence signatures.</title>
        <authorList>
            <person name="Dick G.J."/>
            <person name="Andersson A.F."/>
            <person name="Baker B.J."/>
            <person name="Simmons S.L."/>
            <person name="Thomas B.C."/>
            <person name="Yelton A.P."/>
            <person name="Banfield J.F."/>
        </authorList>
    </citation>
    <scope>NUCLEOTIDE SEQUENCE [LARGE SCALE GENOMIC DNA]</scope>
    <source>
        <strain evidence="2">ARMAN-2</strain>
    </source>
</reference>
<gene>
    <name evidence="2" type="ORF">UNLARM2_0273</name>
</gene>
<dbReference type="PANTHER" id="PTHR43833:SF9">
    <property type="entry name" value="POTASSIUM CHANNEL PROTEIN YUGO-RELATED"/>
    <property type="match status" value="1"/>
</dbReference>
<protein>
    <submittedName>
        <fullName evidence="2">TrkA-N domain protein</fullName>
    </submittedName>
</protein>
<evidence type="ECO:0000313" key="3">
    <source>
        <dbReference type="Proteomes" id="UP000332487"/>
    </source>
</evidence>
<name>C7DGS3_MICA2</name>
<sequence>MAEKKNEMKNHVVVCGYGVVGQKIVEILSEHKVPLIVIEIEPKICEKLKSLEYQYIEGDATQPKVLKDAGIMGAKAVAFAMDNDAKNLFAVLTARDLNKDIFITTRANDARVRDKMVEAGADYIVMPQKSASKEILEEILK</sequence>
<dbReference type="EMBL" id="GG697239">
    <property type="protein sequence ID" value="EET90244.1"/>
    <property type="molecule type" value="Genomic_DNA"/>
</dbReference>
<dbReference type="InterPro" id="IPR050721">
    <property type="entry name" value="Trk_Ktr_HKT_K-transport"/>
</dbReference>
<feature type="domain" description="RCK N-terminal" evidence="1">
    <location>
        <begin position="9"/>
        <end position="125"/>
    </location>
</feature>
<dbReference type="InterPro" id="IPR003148">
    <property type="entry name" value="RCK_N"/>
</dbReference>